<proteinExistence type="predicted"/>
<name>Q22R75_TETTS</name>
<dbReference type="AlphaFoldDB" id="Q22R75"/>
<evidence type="ECO:0000313" key="3">
    <source>
        <dbReference type="EMBL" id="EAR88247.2"/>
    </source>
</evidence>
<dbReference type="InterPro" id="IPR019734">
    <property type="entry name" value="TPR_rpt"/>
</dbReference>
<dbReference type="Gene3D" id="1.25.40.10">
    <property type="entry name" value="Tetratricopeptide repeat domain"/>
    <property type="match status" value="2"/>
</dbReference>
<dbReference type="STRING" id="312017.Q22R75"/>
<dbReference type="InterPro" id="IPR011009">
    <property type="entry name" value="Kinase-like_dom_sf"/>
</dbReference>
<dbReference type="Proteomes" id="UP000009168">
    <property type="component" value="Unassembled WGS sequence"/>
</dbReference>
<gene>
    <name evidence="3" type="ORF">TTHERM_00024060</name>
</gene>
<dbReference type="Pfam" id="PF00069">
    <property type="entry name" value="Pkinase"/>
    <property type="match status" value="1"/>
</dbReference>
<dbReference type="Gene3D" id="1.10.510.10">
    <property type="entry name" value="Transferase(Phosphotransferase) domain 1"/>
    <property type="match status" value="1"/>
</dbReference>
<evidence type="ECO:0000256" key="1">
    <source>
        <dbReference type="PROSITE-ProRule" id="PRU00339"/>
    </source>
</evidence>
<dbReference type="InParanoid" id="Q22R75"/>
<dbReference type="GO" id="GO:0005524">
    <property type="term" value="F:ATP binding"/>
    <property type="evidence" value="ECO:0007669"/>
    <property type="project" value="InterPro"/>
</dbReference>
<dbReference type="SUPFAM" id="SSF48452">
    <property type="entry name" value="TPR-like"/>
    <property type="match status" value="2"/>
</dbReference>
<dbReference type="OrthoDB" id="311289at2759"/>
<organism evidence="3 4">
    <name type="scientific">Tetrahymena thermophila (strain SB210)</name>
    <dbReference type="NCBI Taxonomy" id="312017"/>
    <lineage>
        <taxon>Eukaryota</taxon>
        <taxon>Sar</taxon>
        <taxon>Alveolata</taxon>
        <taxon>Ciliophora</taxon>
        <taxon>Intramacronucleata</taxon>
        <taxon>Oligohymenophorea</taxon>
        <taxon>Hymenostomatida</taxon>
        <taxon>Tetrahymenina</taxon>
        <taxon>Tetrahymenidae</taxon>
        <taxon>Tetrahymena</taxon>
    </lineage>
</organism>
<keyword evidence="4" id="KW-1185">Reference proteome</keyword>
<dbReference type="PANTHER" id="PTHR19959:SF119">
    <property type="entry name" value="FUNGAL LIPASE-LIKE DOMAIN-CONTAINING PROTEIN"/>
    <property type="match status" value="1"/>
</dbReference>
<feature type="repeat" description="TPR" evidence="1">
    <location>
        <begin position="426"/>
        <end position="459"/>
    </location>
</feature>
<dbReference type="HOGENOM" id="CLU_448737_0_0_1"/>
<reference evidence="4" key="1">
    <citation type="journal article" date="2006" name="PLoS Biol.">
        <title>Macronuclear genome sequence of the ciliate Tetrahymena thermophila, a model eukaryote.</title>
        <authorList>
            <person name="Eisen J.A."/>
            <person name="Coyne R.S."/>
            <person name="Wu M."/>
            <person name="Wu D."/>
            <person name="Thiagarajan M."/>
            <person name="Wortman J.R."/>
            <person name="Badger J.H."/>
            <person name="Ren Q."/>
            <person name="Amedeo P."/>
            <person name="Jones K.M."/>
            <person name="Tallon L.J."/>
            <person name="Delcher A.L."/>
            <person name="Salzberg S.L."/>
            <person name="Silva J.C."/>
            <person name="Haas B.J."/>
            <person name="Majoros W.H."/>
            <person name="Farzad M."/>
            <person name="Carlton J.M."/>
            <person name="Smith R.K. Jr."/>
            <person name="Garg J."/>
            <person name="Pearlman R.E."/>
            <person name="Karrer K.M."/>
            <person name="Sun L."/>
            <person name="Manning G."/>
            <person name="Elde N.C."/>
            <person name="Turkewitz A.P."/>
            <person name="Asai D.J."/>
            <person name="Wilkes D.E."/>
            <person name="Wang Y."/>
            <person name="Cai H."/>
            <person name="Collins K."/>
            <person name="Stewart B.A."/>
            <person name="Lee S.R."/>
            <person name="Wilamowska K."/>
            <person name="Weinberg Z."/>
            <person name="Ruzzo W.L."/>
            <person name="Wloga D."/>
            <person name="Gaertig J."/>
            <person name="Frankel J."/>
            <person name="Tsao C.-C."/>
            <person name="Gorovsky M.A."/>
            <person name="Keeling P.J."/>
            <person name="Waller R.F."/>
            <person name="Patron N.J."/>
            <person name="Cherry J.M."/>
            <person name="Stover N.A."/>
            <person name="Krieger C.J."/>
            <person name="del Toro C."/>
            <person name="Ryder H.F."/>
            <person name="Williamson S.C."/>
            <person name="Barbeau R.A."/>
            <person name="Hamilton E.P."/>
            <person name="Orias E."/>
        </authorList>
    </citation>
    <scope>NUCLEOTIDE SEQUENCE [LARGE SCALE GENOMIC DNA]</scope>
    <source>
        <strain evidence="4">SB210</strain>
    </source>
</reference>
<dbReference type="PROSITE" id="PS50005">
    <property type="entry name" value="TPR"/>
    <property type="match status" value="2"/>
</dbReference>
<dbReference type="SMART" id="SM00028">
    <property type="entry name" value="TPR"/>
    <property type="match status" value="5"/>
</dbReference>
<feature type="repeat" description="TPR" evidence="1">
    <location>
        <begin position="552"/>
        <end position="585"/>
    </location>
</feature>
<sequence length="710" mass="85172">MIKQKLNKKFKQLISSDKQLDKYQKNNYQYTKQVMQNNNIIEFLQQKDYKILDHKQETFRSNYYYEFNGLNAFSQPVLIKISNPNTQSYQLVKNECQILNKMKNFNSTIQLFDCFDLDELKTFILITESINQTFYDYIQNMYSSSLIEPDFGEVVNIFQSLLFSLFEIHSKGFYHLNINPHSIVFDQSGNLKFRNFLNFNELNYFETSKMIKDPYYSFFNSPEADQIIPKTLNIYSYQSLDVFGLGVLVLLLFGFQINEQTINLINRQSYNSLEKMGDPKFYNLFQFVKSYMLQPKQEQRFSVYQLQRFLFKCYEKVIVKSQFIERIQKTIQIYQQNNLQADEYYLLLHTSQILYNAQILIEQEVETIFNQIYQDDSDKMQNSYSLMYEIGIFYYESDNVQKCLDLFKQTLLIRQNLFGENHQLVSESYNSVGNSNYYLDNFQEALQFYEKSCNLRKELYGENHISVSECFTNIADCYRWLNNVEMSIQFNQLAIDIQNKTYQGSHFSKIFSLICMGQIARWKNNHQKSLEYHLQVLKMREDIYSSNHYAIPLSYRTIGICYKYLKDYEKSFEYHKKALLMKQEIYKGNHQYVANSFFDLADCYLGIQDYDNEFLYRLKHLQMMFNIKKEKIRAFHTNQILFNLDKITDLYKRVKYSLTILKVLKTNLNGNNNFMKQILNLISEQYKLLDEEESSEEYQNISIKMSKHFS</sequence>
<dbReference type="InterPro" id="IPR000719">
    <property type="entry name" value="Prot_kinase_dom"/>
</dbReference>
<dbReference type="SMART" id="SM00220">
    <property type="entry name" value="S_TKc"/>
    <property type="match status" value="1"/>
</dbReference>
<dbReference type="InterPro" id="IPR011990">
    <property type="entry name" value="TPR-like_helical_dom_sf"/>
</dbReference>
<dbReference type="eggNOG" id="ENOG502S5JJ">
    <property type="taxonomic scope" value="Eukaryota"/>
</dbReference>
<dbReference type="RefSeq" id="XP_001008492.2">
    <property type="nucleotide sequence ID" value="XM_001008492.2"/>
</dbReference>
<dbReference type="EMBL" id="GG662845">
    <property type="protein sequence ID" value="EAR88247.2"/>
    <property type="molecule type" value="Genomic_DNA"/>
</dbReference>
<evidence type="ECO:0000259" key="2">
    <source>
        <dbReference type="PROSITE" id="PS50011"/>
    </source>
</evidence>
<dbReference type="PROSITE" id="PS50011">
    <property type="entry name" value="PROTEIN_KINASE_DOM"/>
    <property type="match status" value="1"/>
</dbReference>
<dbReference type="GO" id="GO:0004672">
    <property type="term" value="F:protein kinase activity"/>
    <property type="evidence" value="ECO:0007669"/>
    <property type="project" value="InterPro"/>
</dbReference>
<dbReference type="Pfam" id="PF13424">
    <property type="entry name" value="TPR_12"/>
    <property type="match status" value="2"/>
</dbReference>
<protein>
    <submittedName>
        <fullName evidence="3">Tetratricopeptide repeat protein</fullName>
    </submittedName>
</protein>
<keyword evidence="1" id="KW-0802">TPR repeat</keyword>
<feature type="domain" description="Protein kinase" evidence="2">
    <location>
        <begin position="28"/>
        <end position="310"/>
    </location>
</feature>
<evidence type="ECO:0000313" key="4">
    <source>
        <dbReference type="Proteomes" id="UP000009168"/>
    </source>
</evidence>
<dbReference type="SUPFAM" id="SSF56112">
    <property type="entry name" value="Protein kinase-like (PK-like)"/>
    <property type="match status" value="1"/>
</dbReference>
<dbReference type="PANTHER" id="PTHR19959">
    <property type="entry name" value="KINESIN LIGHT CHAIN"/>
    <property type="match status" value="1"/>
</dbReference>
<dbReference type="KEGG" id="tet:TTHERM_00024060"/>
<dbReference type="GeneID" id="7828740"/>
<accession>Q22R75</accession>